<feature type="non-terminal residue" evidence="1">
    <location>
        <position position="79"/>
    </location>
</feature>
<proteinExistence type="predicted"/>
<evidence type="ECO:0000313" key="2">
    <source>
        <dbReference type="Proteomes" id="UP000593579"/>
    </source>
</evidence>
<dbReference type="AlphaFoldDB" id="A0A7J9CTK6"/>
<name>A0A7J9CTK6_GOSGO</name>
<reference evidence="1 2" key="1">
    <citation type="journal article" date="2019" name="Genome Biol. Evol.">
        <title>Insights into the evolution of the New World diploid cottons (Gossypium, subgenus Houzingenia) based on genome sequencing.</title>
        <authorList>
            <person name="Grover C.E."/>
            <person name="Arick M.A. 2nd"/>
            <person name="Thrash A."/>
            <person name="Conover J.L."/>
            <person name="Sanders W.S."/>
            <person name="Peterson D.G."/>
            <person name="Frelichowski J.E."/>
            <person name="Scheffler J.A."/>
            <person name="Scheffler B.E."/>
            <person name="Wendel J.F."/>
        </authorList>
    </citation>
    <scope>NUCLEOTIDE SEQUENCE [LARGE SCALE GENOMIC DNA]</scope>
    <source>
        <strain evidence="1">5</strain>
        <tissue evidence="1">Leaf</tissue>
    </source>
</reference>
<accession>A0A7J9CTK6</accession>
<comment type="caution">
    <text evidence="1">The sequence shown here is derived from an EMBL/GenBank/DDBJ whole genome shotgun (WGS) entry which is preliminary data.</text>
</comment>
<evidence type="ECO:0000313" key="1">
    <source>
        <dbReference type="EMBL" id="MBA0751786.1"/>
    </source>
</evidence>
<dbReference type="Proteomes" id="UP000593579">
    <property type="component" value="Unassembled WGS sequence"/>
</dbReference>
<dbReference type="EMBL" id="JABEZY010000013">
    <property type="protein sequence ID" value="MBA0751786.1"/>
    <property type="molecule type" value="Genomic_DNA"/>
</dbReference>
<keyword evidence="2" id="KW-1185">Reference proteome</keyword>
<sequence length="79" mass="8849">SITIDRKLLVGSGFFTHGQYRLGVRVGPETDQRIHRKVKTQDANIPSSIQGVYHHFGGRAITIEIIGGWVYTHRVCSIC</sequence>
<gene>
    <name evidence="1" type="ORF">Gogos_000687</name>
</gene>
<dbReference type="OrthoDB" id="10330632at2759"/>
<organism evidence="1 2">
    <name type="scientific">Gossypium gossypioides</name>
    <name type="common">Mexican cotton</name>
    <name type="synonym">Selera gossypioides</name>
    <dbReference type="NCBI Taxonomy" id="34282"/>
    <lineage>
        <taxon>Eukaryota</taxon>
        <taxon>Viridiplantae</taxon>
        <taxon>Streptophyta</taxon>
        <taxon>Embryophyta</taxon>
        <taxon>Tracheophyta</taxon>
        <taxon>Spermatophyta</taxon>
        <taxon>Magnoliopsida</taxon>
        <taxon>eudicotyledons</taxon>
        <taxon>Gunneridae</taxon>
        <taxon>Pentapetalae</taxon>
        <taxon>rosids</taxon>
        <taxon>malvids</taxon>
        <taxon>Malvales</taxon>
        <taxon>Malvaceae</taxon>
        <taxon>Malvoideae</taxon>
        <taxon>Gossypium</taxon>
    </lineage>
</organism>
<protein>
    <submittedName>
        <fullName evidence="1">Uncharacterized protein</fullName>
    </submittedName>
</protein>